<name>A0A8J3EXU1_9BIFI</name>
<dbReference type="InterPro" id="IPR004107">
    <property type="entry name" value="Integrase_SAM-like_N"/>
</dbReference>
<dbReference type="InterPro" id="IPR011010">
    <property type="entry name" value="DNA_brk_join_enz"/>
</dbReference>
<dbReference type="PROSITE" id="PS51898">
    <property type="entry name" value="TYR_RECOMBINASE"/>
    <property type="match status" value="1"/>
</dbReference>
<comment type="function">
    <text evidence="9">Site-specific tyrosine recombinase, which acts by catalyzing the cutting and rejoining of the recombining DNA molecules. The XerC-XerD complex is essential to convert dimers of the bacterial chromosome into monomers to permit their segregation at cell division. It also contributes to the segregational stability of plasmids.</text>
</comment>
<keyword evidence="8 9" id="KW-0131">Cell cycle</keyword>
<dbReference type="PANTHER" id="PTHR30349:SF77">
    <property type="entry name" value="TYROSINE RECOMBINASE XERC"/>
    <property type="match status" value="1"/>
</dbReference>
<evidence type="ECO:0000256" key="4">
    <source>
        <dbReference type="ARBA" id="ARBA00022829"/>
    </source>
</evidence>
<dbReference type="GO" id="GO:0009037">
    <property type="term" value="F:tyrosine-based site-specific recombinase activity"/>
    <property type="evidence" value="ECO:0007669"/>
    <property type="project" value="UniProtKB-UniRule"/>
</dbReference>
<dbReference type="Pfam" id="PF02899">
    <property type="entry name" value="Phage_int_SAM_1"/>
    <property type="match status" value="1"/>
</dbReference>
<dbReference type="InterPro" id="IPR050090">
    <property type="entry name" value="Tyrosine_recombinase_XerCD"/>
</dbReference>
<sequence length="363" mass="40020">MHNSSVTSDTKNSKTVSSNTVSSASTCSDCASADSAYFDAALHQYATYLRVNRGRAAHTVQAYISDIRQCLIQLEHYGVKTLQDVSAANLRMWMAWLSDNHTRSSVVRKLAAARGFFEFCQDRHMITHNPAGLLKTPKLPQVLPTVLDESQAQQLMECSEQHIARTTSSTHDKATEPTERTDYACALRDAAMVELLYATGMRVGELVSCNISSIDWDNHMVRVLGKGNKMRVLPFGIPALHALQTWIEEGRPILQAALQVGSARDKATADDASQALFLGVRGRRIGVRQVRTIVHRLSHEAGVPDIAPHALRHSAATHMLDGGADLREVQELLGHASLATTQRYTHVSIGQLLERYDQAFPRA</sequence>
<feature type="active site" evidence="9">
    <location>
        <position position="335"/>
    </location>
</feature>
<keyword evidence="14" id="KW-1185">Reference proteome</keyword>
<dbReference type="GO" id="GO:0051301">
    <property type="term" value="P:cell division"/>
    <property type="evidence" value="ECO:0007669"/>
    <property type="project" value="UniProtKB-KW"/>
</dbReference>
<keyword evidence="2 9" id="KW-0963">Cytoplasm</keyword>
<dbReference type="GO" id="GO:0006313">
    <property type="term" value="P:DNA transposition"/>
    <property type="evidence" value="ECO:0007669"/>
    <property type="project" value="UniProtKB-UniRule"/>
</dbReference>
<feature type="active site" evidence="9">
    <location>
        <position position="226"/>
    </location>
</feature>
<dbReference type="InterPro" id="IPR023009">
    <property type="entry name" value="Tyrosine_recombinase_XerC/XerD"/>
</dbReference>
<dbReference type="AlphaFoldDB" id="A0A8J3EXU1"/>
<reference evidence="13" key="1">
    <citation type="journal article" date="2014" name="Int. J. Syst. Evol. Microbiol.">
        <title>Complete genome sequence of Corynebacterium casei LMG S-19264T (=DSM 44701T), isolated from a smear-ripened cheese.</title>
        <authorList>
            <consortium name="US DOE Joint Genome Institute (JGI-PGF)"/>
            <person name="Walter F."/>
            <person name="Albersmeier A."/>
            <person name="Kalinowski J."/>
            <person name="Ruckert C."/>
        </authorList>
    </citation>
    <scope>NUCLEOTIDE SEQUENCE</scope>
    <source>
        <strain evidence="13">CCM 8606</strain>
    </source>
</reference>
<comment type="caution">
    <text evidence="13">The sequence shown here is derived from an EMBL/GenBank/DDBJ whole genome shotgun (WGS) entry which is preliminary data.</text>
</comment>
<dbReference type="Gene3D" id="1.10.443.10">
    <property type="entry name" value="Intergrase catalytic core"/>
    <property type="match status" value="1"/>
</dbReference>
<evidence type="ECO:0000256" key="5">
    <source>
        <dbReference type="ARBA" id="ARBA00022908"/>
    </source>
</evidence>
<feature type="active site" description="O-(3'-phospho-DNA)-tyrosine intermediate" evidence="9">
    <location>
        <position position="344"/>
    </location>
</feature>
<reference evidence="13" key="2">
    <citation type="submission" date="2020-09" db="EMBL/GenBank/DDBJ databases">
        <authorList>
            <person name="Sun Q."/>
            <person name="Sedlacek I."/>
        </authorList>
    </citation>
    <scope>NUCLEOTIDE SEQUENCE</scope>
    <source>
        <strain evidence="13">CCM 8606</strain>
    </source>
</reference>
<evidence type="ECO:0000313" key="13">
    <source>
        <dbReference type="EMBL" id="GGI12616.1"/>
    </source>
</evidence>
<keyword evidence="4 9" id="KW-0159">Chromosome partition</keyword>
<dbReference type="RefSeq" id="WP_188354381.1">
    <property type="nucleotide sequence ID" value="NZ_BMDH01000001.1"/>
</dbReference>
<dbReference type="Proteomes" id="UP000619536">
    <property type="component" value="Unassembled WGS sequence"/>
</dbReference>
<evidence type="ECO:0000313" key="14">
    <source>
        <dbReference type="Proteomes" id="UP000619536"/>
    </source>
</evidence>
<dbReference type="Pfam" id="PF00589">
    <property type="entry name" value="Phage_integrase"/>
    <property type="match status" value="1"/>
</dbReference>
<evidence type="ECO:0000256" key="1">
    <source>
        <dbReference type="ARBA" id="ARBA00004496"/>
    </source>
</evidence>
<dbReference type="SUPFAM" id="SSF56349">
    <property type="entry name" value="DNA breaking-rejoining enzymes"/>
    <property type="match status" value="1"/>
</dbReference>
<feature type="active site" evidence="9">
    <location>
        <position position="202"/>
    </location>
</feature>
<dbReference type="InterPro" id="IPR013762">
    <property type="entry name" value="Integrase-like_cat_sf"/>
</dbReference>
<dbReference type="CDD" id="cd00798">
    <property type="entry name" value="INT_XerDC_C"/>
    <property type="match status" value="1"/>
</dbReference>
<dbReference type="InterPro" id="IPR010998">
    <property type="entry name" value="Integrase_recombinase_N"/>
</dbReference>
<dbReference type="PROSITE" id="PS51900">
    <property type="entry name" value="CB"/>
    <property type="match status" value="1"/>
</dbReference>
<protein>
    <recommendedName>
        <fullName evidence="9">Tyrosine recombinase XerC</fullName>
    </recommendedName>
</protein>
<evidence type="ECO:0000256" key="10">
    <source>
        <dbReference type="SAM" id="MobiDB-lite"/>
    </source>
</evidence>
<feature type="active site" evidence="9">
    <location>
        <position position="312"/>
    </location>
</feature>
<gene>
    <name evidence="9 13" type="primary">xerC</name>
    <name evidence="13" type="ORF">GCM10007377_01850</name>
</gene>
<evidence type="ECO:0000256" key="3">
    <source>
        <dbReference type="ARBA" id="ARBA00022618"/>
    </source>
</evidence>
<keyword evidence="7 9" id="KW-0233">DNA recombination</keyword>
<dbReference type="InterPro" id="IPR044068">
    <property type="entry name" value="CB"/>
</dbReference>
<keyword evidence="3 9" id="KW-0132">Cell division</keyword>
<comment type="similarity">
    <text evidence="9">Belongs to the 'phage' integrase family. XerC subfamily.</text>
</comment>
<feature type="active site" evidence="9">
    <location>
        <position position="309"/>
    </location>
</feature>
<evidence type="ECO:0000256" key="9">
    <source>
        <dbReference type="HAMAP-Rule" id="MF_01808"/>
    </source>
</evidence>
<accession>A0A8J3EXU1</accession>
<comment type="subunit">
    <text evidence="9">Forms a cyclic heterotetrameric complex composed of two molecules of XerC and two molecules of XerD.</text>
</comment>
<dbReference type="PANTHER" id="PTHR30349">
    <property type="entry name" value="PHAGE INTEGRASE-RELATED"/>
    <property type="match status" value="1"/>
</dbReference>
<feature type="region of interest" description="Disordered" evidence="10">
    <location>
        <begin position="1"/>
        <end position="27"/>
    </location>
</feature>
<evidence type="ECO:0000259" key="12">
    <source>
        <dbReference type="PROSITE" id="PS51900"/>
    </source>
</evidence>
<proteinExistence type="inferred from homology"/>
<dbReference type="InterPro" id="IPR002104">
    <property type="entry name" value="Integrase_catalytic"/>
</dbReference>
<dbReference type="EMBL" id="BMDH01000001">
    <property type="protein sequence ID" value="GGI12616.1"/>
    <property type="molecule type" value="Genomic_DNA"/>
</dbReference>
<evidence type="ECO:0000256" key="6">
    <source>
        <dbReference type="ARBA" id="ARBA00023125"/>
    </source>
</evidence>
<dbReference type="Gene3D" id="1.10.150.130">
    <property type="match status" value="1"/>
</dbReference>
<dbReference type="GO" id="GO:0003677">
    <property type="term" value="F:DNA binding"/>
    <property type="evidence" value="ECO:0007669"/>
    <property type="project" value="UniProtKB-UniRule"/>
</dbReference>
<dbReference type="HAMAP" id="MF_01808">
    <property type="entry name" value="Recomb_XerC_XerD"/>
    <property type="match status" value="1"/>
</dbReference>
<comment type="subcellular location">
    <subcellularLocation>
        <location evidence="1 9">Cytoplasm</location>
    </subcellularLocation>
</comment>
<keyword evidence="6 9" id="KW-0238">DNA-binding</keyword>
<organism evidence="13 14">
    <name type="scientific">Galliscardovia ingluviei</name>
    <dbReference type="NCBI Taxonomy" id="1769422"/>
    <lineage>
        <taxon>Bacteria</taxon>
        <taxon>Bacillati</taxon>
        <taxon>Actinomycetota</taxon>
        <taxon>Actinomycetes</taxon>
        <taxon>Bifidobacteriales</taxon>
        <taxon>Bifidobacteriaceae</taxon>
        <taxon>Galliscardovia</taxon>
    </lineage>
</organism>
<feature type="domain" description="Core-binding (CB)" evidence="12">
    <location>
        <begin position="36"/>
        <end position="121"/>
    </location>
</feature>
<evidence type="ECO:0000256" key="7">
    <source>
        <dbReference type="ARBA" id="ARBA00023172"/>
    </source>
</evidence>
<evidence type="ECO:0000259" key="11">
    <source>
        <dbReference type="PROSITE" id="PS51898"/>
    </source>
</evidence>
<dbReference type="GO" id="GO:0007059">
    <property type="term" value="P:chromosome segregation"/>
    <property type="evidence" value="ECO:0007669"/>
    <property type="project" value="UniProtKB-UniRule"/>
</dbReference>
<dbReference type="GO" id="GO:0005737">
    <property type="term" value="C:cytoplasm"/>
    <property type="evidence" value="ECO:0007669"/>
    <property type="project" value="UniProtKB-SubCell"/>
</dbReference>
<feature type="domain" description="Tyr recombinase" evidence="11">
    <location>
        <begin position="142"/>
        <end position="357"/>
    </location>
</feature>
<evidence type="ECO:0000256" key="8">
    <source>
        <dbReference type="ARBA" id="ARBA00023306"/>
    </source>
</evidence>
<keyword evidence="5 9" id="KW-0229">DNA integration</keyword>
<evidence type="ECO:0000256" key="2">
    <source>
        <dbReference type="ARBA" id="ARBA00022490"/>
    </source>
</evidence>